<reference evidence="3" key="2">
    <citation type="submission" date="2025-09" db="UniProtKB">
        <authorList>
            <consortium name="Ensembl"/>
        </authorList>
    </citation>
    <scope>IDENTIFICATION</scope>
</reference>
<comment type="similarity">
    <text evidence="1">Belongs to the PC-esterase family.</text>
</comment>
<dbReference type="SUPFAM" id="SSF52266">
    <property type="entry name" value="SGNH hydrolase"/>
    <property type="match status" value="1"/>
</dbReference>
<dbReference type="Ensembl" id="ENSCSRT00000005936.1">
    <property type="protein sequence ID" value="ENSCSRP00000005750.1"/>
    <property type="gene ID" value="ENSCSRG00000004325.1"/>
</dbReference>
<proteinExistence type="inferred from homology"/>
<dbReference type="Gene3D" id="3.40.50.1110">
    <property type="entry name" value="SGNH hydrolase"/>
    <property type="match status" value="1"/>
</dbReference>
<sequence>MITFFTHEVQQLLHNKFVVIVGDSIQRAVYKDLVLLLQKDALLSQSQLKAKGELSFENDRLVEGGVLGELTNGTNYREVRQYRSDHHLVRFYFVTRVYSDYVESILADFQVGPQPDVVIINSCLWDVSRYGPKSMKEYRVNLEKAFNRLDKVLPHACLLVWNMTMPVGHKIIGGFLIPGVRQTKLPHHVIEGNFYGAVLASSHHFDVLDLHYYFRFDGHHRSGDGVHWDRAVHRRITHLLLAHVADAWGVEIPEKRPQDGEWGRGADSGSPPDGRPGTKEKRVQRSGGTWRYLAWHRAGQSSVGDRPGSSHRRGHAGDSHGPEQERLFPALCSAFGGGERGSPAARNGGRLGSWMGTWGGGWWEGCWSVHTPCGTALLTLCPAVSLRETPVPHSGGASIGEGEALLRGMGEGWACCCWEWEGGGKEGVGRRGERAVARGDGRQGGCRGGGGRAAGGETGVLCRCGWEMGVAGRREGRQGCCAGVGGRWGWCAAAGGEGETWGGCRGGEGGAAVGGGRAADGSAFPFRLLSGTRSGVGLAARPLPGAPRCSALPLG</sequence>
<organism evidence="3 4">
    <name type="scientific">Chelydra serpentina</name>
    <name type="common">Snapping turtle</name>
    <name type="synonym">Testudo serpentina</name>
    <dbReference type="NCBI Taxonomy" id="8475"/>
    <lineage>
        <taxon>Eukaryota</taxon>
        <taxon>Metazoa</taxon>
        <taxon>Chordata</taxon>
        <taxon>Craniata</taxon>
        <taxon>Vertebrata</taxon>
        <taxon>Euteleostomi</taxon>
        <taxon>Archelosauria</taxon>
        <taxon>Testudinata</taxon>
        <taxon>Testudines</taxon>
        <taxon>Cryptodira</taxon>
        <taxon>Durocryptodira</taxon>
        <taxon>Americhelydia</taxon>
        <taxon>Chelydroidea</taxon>
        <taxon>Chelydridae</taxon>
        <taxon>Chelydra</taxon>
    </lineage>
</organism>
<evidence type="ECO:0000313" key="4">
    <source>
        <dbReference type="Proteomes" id="UP000694403"/>
    </source>
</evidence>
<evidence type="ECO:0000313" key="3">
    <source>
        <dbReference type="Ensembl" id="ENSCSRP00000005750.1"/>
    </source>
</evidence>
<dbReference type="AlphaFoldDB" id="A0A8C3S069"/>
<feature type="compositionally biased region" description="Basic and acidic residues" evidence="2">
    <location>
        <begin position="255"/>
        <end position="264"/>
    </location>
</feature>
<dbReference type="PANTHER" id="PTHR14469:SF0">
    <property type="entry name" value="FAMILY WITH SEQUENCE SIMILARITY 113"/>
    <property type="match status" value="1"/>
</dbReference>
<reference evidence="3" key="1">
    <citation type="submission" date="2025-08" db="UniProtKB">
        <authorList>
            <consortium name="Ensembl"/>
        </authorList>
    </citation>
    <scope>IDENTIFICATION</scope>
</reference>
<name>A0A8C3S069_CHESE</name>
<dbReference type="PANTHER" id="PTHR14469">
    <property type="entry name" value="SARCOMA ANTIGEN NY-SAR-23"/>
    <property type="match status" value="1"/>
</dbReference>
<protein>
    <recommendedName>
        <fullName evidence="5">Family with sequence similarity 113</fullName>
    </recommendedName>
</protein>
<evidence type="ECO:0000256" key="1">
    <source>
        <dbReference type="ARBA" id="ARBA00037957"/>
    </source>
</evidence>
<accession>A0A8C3S069</accession>
<feature type="region of interest" description="Disordered" evidence="2">
    <location>
        <begin position="299"/>
        <end position="323"/>
    </location>
</feature>
<evidence type="ECO:0000256" key="2">
    <source>
        <dbReference type="SAM" id="MobiDB-lite"/>
    </source>
</evidence>
<evidence type="ECO:0008006" key="5">
    <source>
        <dbReference type="Google" id="ProtNLM"/>
    </source>
</evidence>
<keyword evidence="4" id="KW-1185">Reference proteome</keyword>
<dbReference type="Proteomes" id="UP000694403">
    <property type="component" value="Unplaced"/>
</dbReference>
<feature type="region of interest" description="Disordered" evidence="2">
    <location>
        <begin position="255"/>
        <end position="286"/>
    </location>
</feature>
<dbReference type="InterPro" id="IPR036514">
    <property type="entry name" value="SGNH_hydro_sf"/>
</dbReference>